<evidence type="ECO:0000313" key="3">
    <source>
        <dbReference type="Proteomes" id="UP001286456"/>
    </source>
</evidence>
<dbReference type="EMBL" id="JAUEPO010000006">
    <property type="protein sequence ID" value="KAK3320304.1"/>
    <property type="molecule type" value="Genomic_DNA"/>
</dbReference>
<accession>A0AAE0I816</accession>
<name>A0AAE0I816_9PEZI</name>
<reference evidence="2" key="1">
    <citation type="journal article" date="2023" name="Mol. Phylogenet. Evol.">
        <title>Genome-scale phylogeny and comparative genomics of the fungal order Sordariales.</title>
        <authorList>
            <person name="Hensen N."/>
            <person name="Bonometti L."/>
            <person name="Westerberg I."/>
            <person name="Brannstrom I.O."/>
            <person name="Guillou S."/>
            <person name="Cros-Aarteil S."/>
            <person name="Calhoun S."/>
            <person name="Haridas S."/>
            <person name="Kuo A."/>
            <person name="Mondo S."/>
            <person name="Pangilinan J."/>
            <person name="Riley R."/>
            <person name="LaButti K."/>
            <person name="Andreopoulos B."/>
            <person name="Lipzen A."/>
            <person name="Chen C."/>
            <person name="Yan M."/>
            <person name="Daum C."/>
            <person name="Ng V."/>
            <person name="Clum A."/>
            <person name="Steindorff A."/>
            <person name="Ohm R.A."/>
            <person name="Martin F."/>
            <person name="Silar P."/>
            <person name="Natvig D.O."/>
            <person name="Lalanne C."/>
            <person name="Gautier V."/>
            <person name="Ament-Velasquez S.L."/>
            <person name="Kruys A."/>
            <person name="Hutchinson M.I."/>
            <person name="Powell A.J."/>
            <person name="Barry K."/>
            <person name="Miller A.N."/>
            <person name="Grigoriev I.V."/>
            <person name="Debuchy R."/>
            <person name="Gladieux P."/>
            <person name="Hiltunen Thoren M."/>
            <person name="Johannesson H."/>
        </authorList>
    </citation>
    <scope>NUCLEOTIDE SEQUENCE</scope>
    <source>
        <strain evidence="2">SMH4131-1</strain>
    </source>
</reference>
<dbReference type="Proteomes" id="UP001286456">
    <property type="component" value="Unassembled WGS sequence"/>
</dbReference>
<dbReference type="AlphaFoldDB" id="A0AAE0I816"/>
<feature type="compositionally biased region" description="Polar residues" evidence="1">
    <location>
        <begin position="12"/>
        <end position="21"/>
    </location>
</feature>
<feature type="region of interest" description="Disordered" evidence="1">
    <location>
        <begin position="291"/>
        <end position="341"/>
    </location>
</feature>
<evidence type="ECO:0000313" key="2">
    <source>
        <dbReference type="EMBL" id="KAK3320304.1"/>
    </source>
</evidence>
<evidence type="ECO:0000256" key="1">
    <source>
        <dbReference type="SAM" id="MobiDB-lite"/>
    </source>
</evidence>
<feature type="region of interest" description="Disordered" evidence="1">
    <location>
        <begin position="1"/>
        <end position="37"/>
    </location>
</feature>
<reference evidence="2" key="2">
    <citation type="submission" date="2023-06" db="EMBL/GenBank/DDBJ databases">
        <authorList>
            <consortium name="Lawrence Berkeley National Laboratory"/>
            <person name="Haridas S."/>
            <person name="Hensen N."/>
            <person name="Bonometti L."/>
            <person name="Westerberg I."/>
            <person name="Brannstrom I.O."/>
            <person name="Guillou S."/>
            <person name="Cros-Aarteil S."/>
            <person name="Calhoun S."/>
            <person name="Kuo A."/>
            <person name="Mondo S."/>
            <person name="Pangilinan J."/>
            <person name="Riley R."/>
            <person name="Labutti K."/>
            <person name="Andreopoulos B."/>
            <person name="Lipzen A."/>
            <person name="Chen C."/>
            <person name="Yanf M."/>
            <person name="Daum C."/>
            <person name="Ng V."/>
            <person name="Clum A."/>
            <person name="Steindorff A."/>
            <person name="Ohm R."/>
            <person name="Martin F."/>
            <person name="Silar P."/>
            <person name="Natvig D."/>
            <person name="Lalanne C."/>
            <person name="Gautier V."/>
            <person name="Ament-Velasquez S.L."/>
            <person name="Kruys A."/>
            <person name="Hutchinson M.I."/>
            <person name="Powell A.J."/>
            <person name="Barry K."/>
            <person name="Miller A.N."/>
            <person name="Grigoriev I.V."/>
            <person name="Debuchy R."/>
            <person name="Gladieux P."/>
            <person name="Thoren M.H."/>
            <person name="Johannesson H."/>
        </authorList>
    </citation>
    <scope>NUCLEOTIDE SEQUENCE</scope>
    <source>
        <strain evidence="2">SMH4131-1</strain>
    </source>
</reference>
<keyword evidence="3" id="KW-1185">Reference proteome</keyword>
<proteinExistence type="predicted"/>
<sequence length="341" mass="38281">MGHDSKTVIGSAVNQRSNHPSTRAPRPSPIAYGPDDAPNSEQTIRYIFLSSLMYGAGMTGPEVKQCLAKYVRALSKTSRGMLEKHIPNANDIMDSEEIHDAEPVIPWLSKLAHDNNLPADQITACMGKARARLLRKPEWFYGPNGWFLWTAANLCRTRVHETAKIGNRIKRTSHLVDTFWLDWVGPATLSKYRNAWYTMFGMEQAVNVSEAKPFINDHVTPEDTESIRKVELAIKSVTSKYLDQELAAPIEPSEVYFNVADPKPLSIADFRNRWLDADFLALVAKTSEMVKSQQKPQVPASRPVEVPAPLPTKKPEPKRFISPGGKITFPQVRRPAPLQKK</sequence>
<protein>
    <submittedName>
        <fullName evidence="2">Uncharacterized protein</fullName>
    </submittedName>
</protein>
<comment type="caution">
    <text evidence="2">The sequence shown here is derived from an EMBL/GenBank/DDBJ whole genome shotgun (WGS) entry which is preliminary data.</text>
</comment>
<gene>
    <name evidence="2" type="ORF">B0T19DRAFT_404808</name>
</gene>
<organism evidence="2 3">
    <name type="scientific">Cercophora scortea</name>
    <dbReference type="NCBI Taxonomy" id="314031"/>
    <lineage>
        <taxon>Eukaryota</taxon>
        <taxon>Fungi</taxon>
        <taxon>Dikarya</taxon>
        <taxon>Ascomycota</taxon>
        <taxon>Pezizomycotina</taxon>
        <taxon>Sordariomycetes</taxon>
        <taxon>Sordariomycetidae</taxon>
        <taxon>Sordariales</taxon>
        <taxon>Lasiosphaeriaceae</taxon>
        <taxon>Cercophora</taxon>
    </lineage>
</organism>